<dbReference type="SUPFAM" id="SSF140383">
    <property type="entry name" value="BSD domain-like"/>
    <property type="match status" value="1"/>
</dbReference>
<feature type="compositionally biased region" description="Polar residues" evidence="1">
    <location>
        <begin position="357"/>
        <end position="372"/>
    </location>
</feature>
<dbReference type="OMA" id="HIFDRAK"/>
<feature type="compositionally biased region" description="Low complexity" evidence="1">
    <location>
        <begin position="395"/>
        <end position="406"/>
    </location>
</feature>
<reference evidence="3" key="1">
    <citation type="submission" date="2022-11" db="UniProtKB">
        <authorList>
            <consortium name="EnsemblMetazoa"/>
        </authorList>
    </citation>
    <scope>IDENTIFICATION</scope>
</reference>
<dbReference type="OrthoDB" id="73788at2759"/>
<proteinExistence type="predicted"/>
<dbReference type="Pfam" id="PF03909">
    <property type="entry name" value="BSD"/>
    <property type="match status" value="1"/>
</dbReference>
<feature type="compositionally biased region" description="Acidic residues" evidence="1">
    <location>
        <begin position="452"/>
        <end position="467"/>
    </location>
</feature>
<dbReference type="InterPro" id="IPR005607">
    <property type="entry name" value="BSD_dom"/>
</dbReference>
<feature type="compositionally biased region" description="Polar residues" evidence="1">
    <location>
        <begin position="335"/>
        <end position="350"/>
    </location>
</feature>
<accession>A0A913XTX3</accession>
<dbReference type="Gene3D" id="1.10.3970.10">
    <property type="entry name" value="BSD domain"/>
    <property type="match status" value="1"/>
</dbReference>
<feature type="compositionally biased region" description="Basic and acidic residues" evidence="1">
    <location>
        <begin position="470"/>
        <end position="479"/>
    </location>
</feature>
<feature type="region of interest" description="Disordered" evidence="1">
    <location>
        <begin position="242"/>
        <end position="495"/>
    </location>
</feature>
<feature type="compositionally biased region" description="Low complexity" evidence="1">
    <location>
        <begin position="432"/>
        <end position="450"/>
    </location>
</feature>
<feature type="compositionally biased region" description="Polar residues" evidence="1">
    <location>
        <begin position="311"/>
        <end position="322"/>
    </location>
</feature>
<dbReference type="KEGG" id="epa:110247577"/>
<dbReference type="RefSeq" id="XP_020909694.1">
    <property type="nucleotide sequence ID" value="XM_021054035.2"/>
</dbReference>
<feature type="compositionally biased region" description="Acidic residues" evidence="1">
    <location>
        <begin position="482"/>
        <end position="495"/>
    </location>
</feature>
<evidence type="ECO:0000259" key="2">
    <source>
        <dbReference type="PROSITE" id="PS50858"/>
    </source>
</evidence>
<dbReference type="PROSITE" id="PS50858">
    <property type="entry name" value="BSD"/>
    <property type="match status" value="1"/>
</dbReference>
<feature type="compositionally biased region" description="Polar residues" evidence="1">
    <location>
        <begin position="256"/>
        <end position="266"/>
    </location>
</feature>
<dbReference type="SMART" id="SM00751">
    <property type="entry name" value="BSD"/>
    <property type="match status" value="1"/>
</dbReference>
<dbReference type="Proteomes" id="UP000887567">
    <property type="component" value="Unplaced"/>
</dbReference>
<dbReference type="InterPro" id="IPR035925">
    <property type="entry name" value="BSD_dom_sf"/>
</dbReference>
<dbReference type="InterPro" id="IPR051494">
    <property type="entry name" value="BSD_domain-containing"/>
</dbReference>
<evidence type="ECO:0000313" key="3">
    <source>
        <dbReference type="EnsemblMetazoa" id="XP_020909694.1"/>
    </source>
</evidence>
<keyword evidence="4" id="KW-1185">Reference proteome</keyword>
<feature type="compositionally biased region" description="Basic and acidic residues" evidence="1">
    <location>
        <begin position="407"/>
        <end position="416"/>
    </location>
</feature>
<dbReference type="GeneID" id="110247577"/>
<name>A0A913XTX3_EXADI</name>
<protein>
    <recommendedName>
        <fullName evidence="2">BSD domain-containing protein</fullName>
    </recommendedName>
</protein>
<dbReference type="AlphaFoldDB" id="A0A913XTX3"/>
<dbReference type="PANTHER" id="PTHR16019">
    <property type="entry name" value="SYNAPSE-ASSOCIATED PROTEIN"/>
    <property type="match status" value="1"/>
</dbReference>
<dbReference type="GO" id="GO:0005737">
    <property type="term" value="C:cytoplasm"/>
    <property type="evidence" value="ECO:0007669"/>
    <property type="project" value="TreeGrafter"/>
</dbReference>
<dbReference type="EnsemblMetazoa" id="XM_021054035.2">
    <property type="protein sequence ID" value="XP_020909694.1"/>
    <property type="gene ID" value="LOC110247577"/>
</dbReference>
<evidence type="ECO:0000256" key="1">
    <source>
        <dbReference type="SAM" id="MobiDB-lite"/>
    </source>
</evidence>
<dbReference type="PANTHER" id="PTHR16019:SF5">
    <property type="entry name" value="BSD DOMAIN-CONTAINING PROTEIN 1"/>
    <property type="match status" value="1"/>
</dbReference>
<sequence>MAEESGGESWWGAWGTELLSNVKAKSAETFSLVKQDLAEFVTTIQHDTTVTVAETANTVKEKLKVEEDETDGSTTAVIRQGVSHWLGSLSTALKENVTQMTAIVDEEPASTHPGPVFDRVQARVHEIQTDPATYCNDPDGHPAHYEDWCRGFDLEQHKADISELLVNKPEIRSLYTKLVPSAVTNSLFWTRYFYKMHRFHQEEKRKAALVERANKMDEEDIGWDDEEESWDIDETYLKDNKPAHHTQSEASDDTKPSTAATSQTNEPRLEKEIEKPNSHNVQSDSSEDRKKDLQVTTNEQFNEEKDDNKPTTKTLNTEAEQSSEIKAEDIVHISSDLSTLPSVTKEQTSLGGDGPRESSTPEPCPSEQQTVTTKHKRTTSNVSEGGKDDLQPENDSNSSVDSSWSKLSDEDLKQNNDKQTTLGPPDASRGKSGPSPSQSEFSSSSVVVVPAIDDDDLDWDDDDDDLTGDINKDDSKKADAQPADDDDDDDWENWE</sequence>
<feature type="compositionally biased region" description="Basic and acidic residues" evidence="1">
    <location>
        <begin position="267"/>
        <end position="277"/>
    </location>
</feature>
<feature type="domain" description="BSD" evidence="2">
    <location>
        <begin position="148"/>
        <end position="200"/>
    </location>
</feature>
<organism evidence="3 4">
    <name type="scientific">Exaiptasia diaphana</name>
    <name type="common">Tropical sea anemone</name>
    <name type="synonym">Aiptasia pulchella</name>
    <dbReference type="NCBI Taxonomy" id="2652724"/>
    <lineage>
        <taxon>Eukaryota</taxon>
        <taxon>Metazoa</taxon>
        <taxon>Cnidaria</taxon>
        <taxon>Anthozoa</taxon>
        <taxon>Hexacorallia</taxon>
        <taxon>Actiniaria</taxon>
        <taxon>Aiptasiidae</taxon>
        <taxon>Exaiptasia</taxon>
    </lineage>
</organism>
<evidence type="ECO:0000313" key="4">
    <source>
        <dbReference type="Proteomes" id="UP000887567"/>
    </source>
</evidence>